<comment type="caution">
    <text evidence="2">The sequence shown here is derived from an EMBL/GenBank/DDBJ whole genome shotgun (WGS) entry which is preliminary data.</text>
</comment>
<dbReference type="EMBL" id="JAKEKT020000072">
    <property type="protein sequence ID" value="KAL1638868.1"/>
    <property type="molecule type" value="Genomic_DNA"/>
</dbReference>
<accession>A0ABR3THG8</accession>
<name>A0ABR3THG8_9PEZI</name>
<proteinExistence type="predicted"/>
<dbReference type="Proteomes" id="UP001521184">
    <property type="component" value="Unassembled WGS sequence"/>
</dbReference>
<protein>
    <submittedName>
        <fullName evidence="2">Uncharacterized protein</fullName>
    </submittedName>
</protein>
<reference evidence="2 3" key="1">
    <citation type="journal article" date="2023" name="Plant Dis.">
        <title>First Report of Diplodia intermedia Causing Canker and Dieback Diseases on Apple Trees in Canada.</title>
        <authorList>
            <person name="Ellouze W."/>
            <person name="Ilyukhin E."/>
            <person name="Sulman M."/>
            <person name="Ali S."/>
        </authorList>
    </citation>
    <scope>NUCLEOTIDE SEQUENCE [LARGE SCALE GENOMIC DNA]</scope>
    <source>
        <strain evidence="2 3">M45-28</strain>
    </source>
</reference>
<keyword evidence="3" id="KW-1185">Reference proteome</keyword>
<sequence>MDSSSRLPRPSGIPRPSGLPRPSGIPKPSTLPVPQRPGRASVSPAPSERLRTSSSLSLRAVPSPRAASTPRPSVGTGIPARPAAKKDEDVFKKPIGRPASRQARSRIQRPAVSAISTTNVEQEDDVLGDLDGFRTSSRLSHRDVHSGEFEFGFDEGQPRAGFQILQAPAWAIQGGPHPQ</sequence>
<feature type="region of interest" description="Disordered" evidence="1">
    <location>
        <begin position="1"/>
        <end position="120"/>
    </location>
</feature>
<gene>
    <name evidence="2" type="ORF">SLS58_008452</name>
</gene>
<organism evidence="2 3">
    <name type="scientific">Diplodia intermedia</name>
    <dbReference type="NCBI Taxonomy" id="856260"/>
    <lineage>
        <taxon>Eukaryota</taxon>
        <taxon>Fungi</taxon>
        <taxon>Dikarya</taxon>
        <taxon>Ascomycota</taxon>
        <taxon>Pezizomycotina</taxon>
        <taxon>Dothideomycetes</taxon>
        <taxon>Dothideomycetes incertae sedis</taxon>
        <taxon>Botryosphaeriales</taxon>
        <taxon>Botryosphaeriaceae</taxon>
        <taxon>Diplodia</taxon>
    </lineage>
</organism>
<evidence type="ECO:0000256" key="1">
    <source>
        <dbReference type="SAM" id="MobiDB-lite"/>
    </source>
</evidence>
<evidence type="ECO:0000313" key="3">
    <source>
        <dbReference type="Proteomes" id="UP001521184"/>
    </source>
</evidence>
<feature type="compositionally biased region" description="Pro residues" evidence="1">
    <location>
        <begin position="11"/>
        <end position="35"/>
    </location>
</feature>
<evidence type="ECO:0000313" key="2">
    <source>
        <dbReference type="EMBL" id="KAL1638868.1"/>
    </source>
</evidence>
<feature type="compositionally biased region" description="Low complexity" evidence="1">
    <location>
        <begin position="52"/>
        <end position="74"/>
    </location>
</feature>